<evidence type="ECO:0000313" key="2">
    <source>
        <dbReference type="Proteomes" id="UP000028045"/>
    </source>
</evidence>
<dbReference type="EMBL" id="KL648432">
    <property type="protein sequence ID" value="KEY70523.1"/>
    <property type="molecule type" value="Genomic_DNA"/>
</dbReference>
<organism evidence="1 2">
    <name type="scientific">Stachybotrys chartarum (strain CBS 109288 / IBT 7711)</name>
    <name type="common">Toxic black mold</name>
    <name type="synonym">Stilbospora chartarum</name>
    <dbReference type="NCBI Taxonomy" id="1280523"/>
    <lineage>
        <taxon>Eukaryota</taxon>
        <taxon>Fungi</taxon>
        <taxon>Dikarya</taxon>
        <taxon>Ascomycota</taxon>
        <taxon>Pezizomycotina</taxon>
        <taxon>Sordariomycetes</taxon>
        <taxon>Hypocreomycetidae</taxon>
        <taxon>Hypocreales</taxon>
        <taxon>Stachybotryaceae</taxon>
        <taxon>Stachybotrys</taxon>
    </lineage>
</organism>
<protein>
    <submittedName>
        <fullName evidence="1">Uncharacterized protein</fullName>
    </submittedName>
</protein>
<reference evidence="1 2" key="1">
    <citation type="journal article" date="2014" name="BMC Genomics">
        <title>Comparative genome sequencing reveals chemotype-specific gene clusters in the toxigenic black mold Stachybotrys.</title>
        <authorList>
            <person name="Semeiks J."/>
            <person name="Borek D."/>
            <person name="Otwinowski Z."/>
            <person name="Grishin N.V."/>
        </authorList>
    </citation>
    <scope>NUCLEOTIDE SEQUENCE [LARGE SCALE GENOMIC DNA]</scope>
    <source>
        <strain evidence="2">CBS 109288 / IBT 7711</strain>
    </source>
</reference>
<gene>
    <name evidence="1" type="ORF">S7711_10608</name>
</gene>
<accession>A0A084AYZ4</accession>
<name>A0A084AYZ4_STACB</name>
<sequence length="95" mass="10580">MIFHIIIIKAKSVWAWLFDKAALKTALQAAISPTVQILSTLALGNPIGPLWCPVASFVLAYLIHRALMDRADREVGQEGLEDRALPDDICRLYYA</sequence>
<dbReference type="HOGENOM" id="CLU_2374165_0_0_1"/>
<evidence type="ECO:0000313" key="1">
    <source>
        <dbReference type="EMBL" id="KEY70523.1"/>
    </source>
</evidence>
<dbReference type="Proteomes" id="UP000028045">
    <property type="component" value="Unassembled WGS sequence"/>
</dbReference>
<proteinExistence type="predicted"/>
<dbReference type="AlphaFoldDB" id="A0A084AYZ4"/>
<keyword evidence="2" id="KW-1185">Reference proteome</keyword>